<feature type="domain" description="N-terminal" evidence="2">
    <location>
        <begin position="4"/>
        <end position="118"/>
    </location>
</feature>
<organism evidence="3 4">
    <name type="scientific">Halanaerobium congolense</name>
    <dbReference type="NCBI Taxonomy" id="54121"/>
    <lineage>
        <taxon>Bacteria</taxon>
        <taxon>Bacillati</taxon>
        <taxon>Bacillota</taxon>
        <taxon>Clostridia</taxon>
        <taxon>Halanaerobiales</taxon>
        <taxon>Halanaerobiaceae</taxon>
        <taxon>Halanaerobium</taxon>
    </lineage>
</organism>
<accession>A0A1G6SAK2</accession>
<evidence type="ECO:0000259" key="1">
    <source>
        <dbReference type="Pfam" id="PF06114"/>
    </source>
</evidence>
<dbReference type="OrthoDB" id="9803716at2"/>
<dbReference type="GO" id="GO:0003697">
    <property type="term" value="F:single-stranded DNA binding"/>
    <property type="evidence" value="ECO:0007669"/>
    <property type="project" value="InterPro"/>
</dbReference>
<dbReference type="Pfam" id="PF08401">
    <property type="entry name" value="ArdcN"/>
    <property type="match status" value="1"/>
</dbReference>
<evidence type="ECO:0000313" key="4">
    <source>
        <dbReference type="Proteomes" id="UP000324896"/>
    </source>
</evidence>
<protein>
    <recommendedName>
        <fullName evidence="5">Antirestriction protein ArdC</fullName>
    </recommendedName>
</protein>
<evidence type="ECO:0008006" key="5">
    <source>
        <dbReference type="Google" id="ProtNLM"/>
    </source>
</evidence>
<name>A0A1G6SAK2_9FIRM</name>
<gene>
    <name evidence="3" type="ORF">SAMN04488597_12831</name>
</gene>
<feature type="domain" description="IrrE N-terminal-like" evidence="1">
    <location>
        <begin position="158"/>
        <end position="220"/>
    </location>
</feature>
<proteinExistence type="predicted"/>
<dbReference type="AlphaFoldDB" id="A0A1G6SAK2"/>
<sequence>MRKNKTKKLLEQLNNRIDSVRESEEFKSMLQFLGKFHNYSYQNSILIQMQKPDASYVAGYKQWQKKFNRHVKKGEKAISILAPFTYKKKVTAEKKVSGQLKEVEKEVKRMYFRPVNVFDFSQTEGDPLPNLDISVADDCSRLYKPLTQYTEFKDIILKLKLLPEALKGYSRGGEIVLNKILNQTERSGVLVHELGHELLHQDDESELSKEIKEMEAEAAAFVVMDHYGVDIKSDKYLALYKESYDLKQSLKRIDNLASEIINYCDDYLIKNNEVDKKLKEVI</sequence>
<evidence type="ECO:0000313" key="3">
    <source>
        <dbReference type="EMBL" id="SDD13711.1"/>
    </source>
</evidence>
<dbReference type="RefSeq" id="WP_073160693.1">
    <property type="nucleotide sequence ID" value="NZ_FMYT01000028.1"/>
</dbReference>
<dbReference type="Proteomes" id="UP000324896">
    <property type="component" value="Unassembled WGS sequence"/>
</dbReference>
<dbReference type="InterPro" id="IPR013610">
    <property type="entry name" value="ArdC_N"/>
</dbReference>
<dbReference type="InterPro" id="IPR010359">
    <property type="entry name" value="IrrE_HExxH"/>
</dbReference>
<reference evidence="3 4" key="1">
    <citation type="submission" date="2016-10" db="EMBL/GenBank/DDBJ databases">
        <authorList>
            <person name="Varghese N."/>
            <person name="Submissions S."/>
        </authorList>
    </citation>
    <scope>NUCLEOTIDE SEQUENCE [LARGE SCALE GENOMIC DNA]</scope>
    <source>
        <strain evidence="3 4">WG10</strain>
    </source>
</reference>
<dbReference type="EMBL" id="FMYT01000028">
    <property type="protein sequence ID" value="SDD13711.1"/>
    <property type="molecule type" value="Genomic_DNA"/>
</dbReference>
<dbReference type="Pfam" id="PF06114">
    <property type="entry name" value="Peptidase_M78"/>
    <property type="match status" value="1"/>
</dbReference>
<evidence type="ECO:0000259" key="2">
    <source>
        <dbReference type="Pfam" id="PF08401"/>
    </source>
</evidence>